<evidence type="ECO:0000256" key="1">
    <source>
        <dbReference type="SAM" id="MobiDB-lite"/>
    </source>
</evidence>
<sequence length="62" mass="6550">MSTAIVSRPTERAALSSPARPLPPVSRVADLLIVARATGDRYGARHFSSMLDRLLGLGSEAS</sequence>
<gene>
    <name evidence="2" type="ORF">GCM10011583_53110</name>
</gene>
<name>A0ABQ2EMF4_9ACTN</name>
<reference evidence="3" key="1">
    <citation type="journal article" date="2019" name="Int. J. Syst. Evol. Microbiol.">
        <title>The Global Catalogue of Microorganisms (GCM) 10K type strain sequencing project: providing services to taxonomists for standard genome sequencing and annotation.</title>
        <authorList>
            <consortium name="The Broad Institute Genomics Platform"/>
            <consortium name="The Broad Institute Genome Sequencing Center for Infectious Disease"/>
            <person name="Wu L."/>
            <person name="Ma J."/>
        </authorList>
    </citation>
    <scope>NUCLEOTIDE SEQUENCE [LARGE SCALE GENOMIC DNA]</scope>
    <source>
        <strain evidence="3">CGMCC 4.7275</strain>
    </source>
</reference>
<evidence type="ECO:0000313" key="2">
    <source>
        <dbReference type="EMBL" id="GGK14524.1"/>
    </source>
</evidence>
<dbReference type="RefSeq" id="WP_189110081.1">
    <property type="nucleotide sequence ID" value="NZ_BMMV01000019.1"/>
</dbReference>
<comment type="caution">
    <text evidence="2">The sequence shown here is derived from an EMBL/GenBank/DDBJ whole genome shotgun (WGS) entry which is preliminary data.</text>
</comment>
<dbReference type="Proteomes" id="UP000660265">
    <property type="component" value="Unassembled WGS sequence"/>
</dbReference>
<dbReference type="EMBL" id="BMMV01000019">
    <property type="protein sequence ID" value="GGK14524.1"/>
    <property type="molecule type" value="Genomic_DNA"/>
</dbReference>
<keyword evidence="3" id="KW-1185">Reference proteome</keyword>
<protein>
    <submittedName>
        <fullName evidence="2">Uncharacterized protein</fullName>
    </submittedName>
</protein>
<evidence type="ECO:0000313" key="3">
    <source>
        <dbReference type="Proteomes" id="UP000660265"/>
    </source>
</evidence>
<proteinExistence type="predicted"/>
<accession>A0ABQ2EMF4</accession>
<organism evidence="2 3">
    <name type="scientific">Streptomyces camponoticapitis</name>
    <dbReference type="NCBI Taxonomy" id="1616125"/>
    <lineage>
        <taxon>Bacteria</taxon>
        <taxon>Bacillati</taxon>
        <taxon>Actinomycetota</taxon>
        <taxon>Actinomycetes</taxon>
        <taxon>Kitasatosporales</taxon>
        <taxon>Streptomycetaceae</taxon>
        <taxon>Streptomyces</taxon>
    </lineage>
</organism>
<feature type="compositionally biased region" description="Low complexity" evidence="1">
    <location>
        <begin position="12"/>
        <end position="23"/>
    </location>
</feature>
<feature type="region of interest" description="Disordered" evidence="1">
    <location>
        <begin position="1"/>
        <end position="23"/>
    </location>
</feature>